<sequence>MKNALNQWLLVPLCILSLGTYTSCNSTPQQNNNSPQVRDSIPQQTIESATDDTLSHRDIGFGLFNNLRNQIILIDDEERPTDEKKLEHAWVNSQSYRLDFAKIQKEGNAYNGRQTPDNFDNIPGAVFNLAEKVKPGEAYVLLCDAIFLKNRKPLTLNNTFVDASASSVTSELKKAYDRSITNAKLIATTSQKDSIFLVQLAPIADSLTVVLVTKRNTTSTLFTQEFKAEYNEMSTWRVDDGGQFPMEDFTILNAFERHGKIELVTSFPGAEGGNFSFIVPNSQNKYQYIKEAYVYWSPL</sequence>
<keyword evidence="1" id="KW-0732">Signal</keyword>
<dbReference type="OrthoDB" id="705006at2"/>
<dbReference type="EMBL" id="FUZF01000015">
    <property type="protein sequence ID" value="SKB93741.1"/>
    <property type="molecule type" value="Genomic_DNA"/>
</dbReference>
<feature type="chain" id="PRO_5013069516" description="Lipoprotein" evidence="1">
    <location>
        <begin position="23"/>
        <end position="299"/>
    </location>
</feature>
<dbReference type="AlphaFoldDB" id="A0A1T5FC52"/>
<accession>A0A1T5FC52</accession>
<dbReference type="Proteomes" id="UP000190150">
    <property type="component" value="Unassembled WGS sequence"/>
</dbReference>
<proteinExistence type="predicted"/>
<organism evidence="2 3">
    <name type="scientific">Sphingobacterium nematocida</name>
    <dbReference type="NCBI Taxonomy" id="1513896"/>
    <lineage>
        <taxon>Bacteria</taxon>
        <taxon>Pseudomonadati</taxon>
        <taxon>Bacteroidota</taxon>
        <taxon>Sphingobacteriia</taxon>
        <taxon>Sphingobacteriales</taxon>
        <taxon>Sphingobacteriaceae</taxon>
        <taxon>Sphingobacterium</taxon>
    </lineage>
</organism>
<keyword evidence="3" id="KW-1185">Reference proteome</keyword>
<gene>
    <name evidence="2" type="ORF">SAMN05660841_03160</name>
</gene>
<evidence type="ECO:0000313" key="2">
    <source>
        <dbReference type="EMBL" id="SKB93741.1"/>
    </source>
</evidence>
<evidence type="ECO:0000313" key="3">
    <source>
        <dbReference type="Proteomes" id="UP000190150"/>
    </source>
</evidence>
<feature type="signal peptide" evidence="1">
    <location>
        <begin position="1"/>
        <end position="22"/>
    </location>
</feature>
<name>A0A1T5FC52_9SPHI</name>
<dbReference type="RefSeq" id="WP_079644471.1">
    <property type="nucleotide sequence ID" value="NZ_FUZF01000015.1"/>
</dbReference>
<evidence type="ECO:0000256" key="1">
    <source>
        <dbReference type="SAM" id="SignalP"/>
    </source>
</evidence>
<dbReference type="STRING" id="1513896.SAMN05660841_03160"/>
<evidence type="ECO:0008006" key="4">
    <source>
        <dbReference type="Google" id="ProtNLM"/>
    </source>
</evidence>
<protein>
    <recommendedName>
        <fullName evidence="4">Lipoprotein</fullName>
    </recommendedName>
</protein>
<reference evidence="3" key="1">
    <citation type="submission" date="2017-02" db="EMBL/GenBank/DDBJ databases">
        <authorList>
            <person name="Varghese N."/>
            <person name="Submissions S."/>
        </authorList>
    </citation>
    <scope>NUCLEOTIDE SEQUENCE [LARGE SCALE GENOMIC DNA]</scope>
    <source>
        <strain evidence="3">DSM 24091</strain>
    </source>
</reference>